<evidence type="ECO:0000313" key="1">
    <source>
        <dbReference type="EMBL" id="KIJ97978.1"/>
    </source>
</evidence>
<dbReference type="AlphaFoldDB" id="A0A0C9X9B9"/>
<keyword evidence="2" id="KW-1185">Reference proteome</keyword>
<sequence>MRPQRRSRRLGETKVLDTLCITRWKTGLYFYLICEKCRLQQLRRRPRDVKFSKIQDHRLLPFFLVLFLFQPK</sequence>
<accession>A0A0C9X9B9</accession>
<reference evidence="1 2" key="1">
    <citation type="submission" date="2014-04" db="EMBL/GenBank/DDBJ databases">
        <authorList>
            <consortium name="DOE Joint Genome Institute"/>
            <person name="Kuo A."/>
            <person name="Kohler A."/>
            <person name="Nagy L.G."/>
            <person name="Floudas D."/>
            <person name="Copeland A."/>
            <person name="Barry K.W."/>
            <person name="Cichocki N."/>
            <person name="Veneault-Fourrey C."/>
            <person name="LaButti K."/>
            <person name="Lindquist E.A."/>
            <person name="Lipzen A."/>
            <person name="Lundell T."/>
            <person name="Morin E."/>
            <person name="Murat C."/>
            <person name="Sun H."/>
            <person name="Tunlid A."/>
            <person name="Henrissat B."/>
            <person name="Grigoriev I.V."/>
            <person name="Hibbett D.S."/>
            <person name="Martin F."/>
            <person name="Nordberg H.P."/>
            <person name="Cantor M.N."/>
            <person name="Hua S.X."/>
        </authorList>
    </citation>
    <scope>NUCLEOTIDE SEQUENCE [LARGE SCALE GENOMIC DNA]</scope>
    <source>
        <strain evidence="1 2">LaAM-08-1</strain>
    </source>
</reference>
<dbReference type="Proteomes" id="UP000054477">
    <property type="component" value="Unassembled WGS sequence"/>
</dbReference>
<gene>
    <name evidence="1" type="ORF">K443DRAFT_223857</name>
</gene>
<name>A0A0C9X9B9_9AGAR</name>
<protein>
    <submittedName>
        <fullName evidence="1">Uncharacterized protein</fullName>
    </submittedName>
</protein>
<dbReference type="HOGENOM" id="CLU_2722598_0_0_1"/>
<reference evidence="2" key="2">
    <citation type="submission" date="2015-01" db="EMBL/GenBank/DDBJ databases">
        <title>Evolutionary Origins and Diversification of the Mycorrhizal Mutualists.</title>
        <authorList>
            <consortium name="DOE Joint Genome Institute"/>
            <consortium name="Mycorrhizal Genomics Consortium"/>
            <person name="Kohler A."/>
            <person name="Kuo A."/>
            <person name="Nagy L.G."/>
            <person name="Floudas D."/>
            <person name="Copeland A."/>
            <person name="Barry K.W."/>
            <person name="Cichocki N."/>
            <person name="Veneault-Fourrey C."/>
            <person name="LaButti K."/>
            <person name="Lindquist E.A."/>
            <person name="Lipzen A."/>
            <person name="Lundell T."/>
            <person name="Morin E."/>
            <person name="Murat C."/>
            <person name="Riley R."/>
            <person name="Ohm R."/>
            <person name="Sun H."/>
            <person name="Tunlid A."/>
            <person name="Henrissat B."/>
            <person name="Grigoriev I.V."/>
            <person name="Hibbett D.S."/>
            <person name="Martin F."/>
        </authorList>
    </citation>
    <scope>NUCLEOTIDE SEQUENCE [LARGE SCALE GENOMIC DNA]</scope>
    <source>
        <strain evidence="2">LaAM-08-1</strain>
    </source>
</reference>
<dbReference type="EMBL" id="KN838679">
    <property type="protein sequence ID" value="KIJ97978.1"/>
    <property type="molecule type" value="Genomic_DNA"/>
</dbReference>
<evidence type="ECO:0000313" key="2">
    <source>
        <dbReference type="Proteomes" id="UP000054477"/>
    </source>
</evidence>
<organism evidence="1 2">
    <name type="scientific">Laccaria amethystina LaAM-08-1</name>
    <dbReference type="NCBI Taxonomy" id="1095629"/>
    <lineage>
        <taxon>Eukaryota</taxon>
        <taxon>Fungi</taxon>
        <taxon>Dikarya</taxon>
        <taxon>Basidiomycota</taxon>
        <taxon>Agaricomycotina</taxon>
        <taxon>Agaricomycetes</taxon>
        <taxon>Agaricomycetidae</taxon>
        <taxon>Agaricales</taxon>
        <taxon>Agaricineae</taxon>
        <taxon>Hydnangiaceae</taxon>
        <taxon>Laccaria</taxon>
    </lineage>
</organism>
<proteinExistence type="predicted"/>